<evidence type="ECO:0000313" key="2">
    <source>
        <dbReference type="EMBL" id="KAK1543924.1"/>
    </source>
</evidence>
<dbReference type="RefSeq" id="XP_060353043.1">
    <property type="nucleotide sequence ID" value="XM_060488837.1"/>
</dbReference>
<dbReference type="EMBL" id="MOPA01000003">
    <property type="protein sequence ID" value="KAK1543924.1"/>
    <property type="molecule type" value="Genomic_DNA"/>
</dbReference>
<proteinExistence type="predicted"/>
<evidence type="ECO:0000256" key="1">
    <source>
        <dbReference type="SAM" id="MobiDB-lite"/>
    </source>
</evidence>
<dbReference type="GeneID" id="85372736"/>
<accession>A0ABQ9SXB7</accession>
<reference evidence="2 3" key="1">
    <citation type="submission" date="2016-10" db="EMBL/GenBank/DDBJ databases">
        <title>The genome sequence of Colletotrichum fioriniae PJ7.</title>
        <authorList>
            <person name="Baroncelli R."/>
        </authorList>
    </citation>
    <scope>NUCLEOTIDE SEQUENCE [LARGE SCALE GENOMIC DNA]</scope>
    <source>
        <strain evidence="2 3">IMI 384185</strain>
    </source>
</reference>
<dbReference type="Proteomes" id="UP001241169">
    <property type="component" value="Unassembled WGS sequence"/>
</dbReference>
<gene>
    <name evidence="2" type="ORF">CPAR01_04557</name>
</gene>
<sequence length="104" mass="11407">MCRILSSPQSRMSHSSHQPDAGPDHESLPRTISPRVYQRIRGVDLAPGIVPTANLHFDTSQDAPLSCIALVSPYPIFGFFGLCQLRHVARWKQSNPPPSGCLST</sequence>
<comment type="caution">
    <text evidence="2">The sequence shown here is derived from an EMBL/GenBank/DDBJ whole genome shotgun (WGS) entry which is preliminary data.</text>
</comment>
<organism evidence="2 3">
    <name type="scientific">Colletotrichum paranaense</name>
    <dbReference type="NCBI Taxonomy" id="1914294"/>
    <lineage>
        <taxon>Eukaryota</taxon>
        <taxon>Fungi</taxon>
        <taxon>Dikarya</taxon>
        <taxon>Ascomycota</taxon>
        <taxon>Pezizomycotina</taxon>
        <taxon>Sordariomycetes</taxon>
        <taxon>Hypocreomycetidae</taxon>
        <taxon>Glomerellales</taxon>
        <taxon>Glomerellaceae</taxon>
        <taxon>Colletotrichum</taxon>
        <taxon>Colletotrichum acutatum species complex</taxon>
    </lineage>
</organism>
<feature type="compositionally biased region" description="Low complexity" evidence="1">
    <location>
        <begin position="1"/>
        <end position="19"/>
    </location>
</feature>
<keyword evidence="3" id="KW-1185">Reference proteome</keyword>
<evidence type="ECO:0000313" key="3">
    <source>
        <dbReference type="Proteomes" id="UP001241169"/>
    </source>
</evidence>
<feature type="region of interest" description="Disordered" evidence="1">
    <location>
        <begin position="1"/>
        <end position="32"/>
    </location>
</feature>
<protein>
    <submittedName>
        <fullName evidence="2">Uncharacterized protein</fullName>
    </submittedName>
</protein>
<name>A0ABQ9SXB7_9PEZI</name>